<dbReference type="AlphaFoldDB" id="A0AA35XAS9"/>
<reference evidence="2" key="1">
    <citation type="submission" date="2023-03" db="EMBL/GenBank/DDBJ databases">
        <authorList>
            <person name="Steffen K."/>
            <person name="Cardenas P."/>
        </authorList>
    </citation>
    <scope>NUCLEOTIDE SEQUENCE</scope>
</reference>
<dbReference type="EMBL" id="CASHTH010003404">
    <property type="protein sequence ID" value="CAI8044590.1"/>
    <property type="molecule type" value="Genomic_DNA"/>
</dbReference>
<evidence type="ECO:0000313" key="2">
    <source>
        <dbReference type="EMBL" id="CAI8044590.1"/>
    </source>
</evidence>
<feature type="region of interest" description="Disordered" evidence="1">
    <location>
        <begin position="8"/>
        <end position="30"/>
    </location>
</feature>
<evidence type="ECO:0000256" key="1">
    <source>
        <dbReference type="SAM" id="MobiDB-lite"/>
    </source>
</evidence>
<dbReference type="Proteomes" id="UP001174909">
    <property type="component" value="Unassembled WGS sequence"/>
</dbReference>
<accession>A0AA35XAS9</accession>
<proteinExistence type="predicted"/>
<gene>
    <name evidence="2" type="ORF">GBAR_LOCUS24715</name>
</gene>
<feature type="compositionally biased region" description="Low complexity" evidence="1">
    <location>
        <begin position="8"/>
        <end position="19"/>
    </location>
</feature>
<name>A0AA35XAS9_GEOBA</name>
<keyword evidence="3" id="KW-1185">Reference proteome</keyword>
<sequence length="73" mass="8158">MTVVVMITSSRRTGTATATPMTQESGPELSLDSRFRPALRDRDEMEGEIQNNVIIMIFDTHECNTMVRAIITA</sequence>
<protein>
    <submittedName>
        <fullName evidence="2">Uncharacterized protein</fullName>
    </submittedName>
</protein>
<evidence type="ECO:0000313" key="3">
    <source>
        <dbReference type="Proteomes" id="UP001174909"/>
    </source>
</evidence>
<comment type="caution">
    <text evidence="2">The sequence shown here is derived from an EMBL/GenBank/DDBJ whole genome shotgun (WGS) entry which is preliminary data.</text>
</comment>
<organism evidence="2 3">
    <name type="scientific">Geodia barretti</name>
    <name type="common">Barrett's horny sponge</name>
    <dbReference type="NCBI Taxonomy" id="519541"/>
    <lineage>
        <taxon>Eukaryota</taxon>
        <taxon>Metazoa</taxon>
        <taxon>Porifera</taxon>
        <taxon>Demospongiae</taxon>
        <taxon>Heteroscleromorpha</taxon>
        <taxon>Tetractinellida</taxon>
        <taxon>Astrophorina</taxon>
        <taxon>Geodiidae</taxon>
        <taxon>Geodia</taxon>
    </lineage>
</organism>